<sequence length="64" mass="7553">MEERILSATELTMQYNSDVHAIRTKHFVKSLDPAQALDWKEAHTPSKEEVERALKFYSVYKDRI</sequence>
<gene>
    <name evidence="1" type="ORF">J2736_006677</name>
</gene>
<organism evidence="1 2">
    <name type="scientific">Paenibacillus qinlingensis</name>
    <dbReference type="NCBI Taxonomy" id="1837343"/>
    <lineage>
        <taxon>Bacteria</taxon>
        <taxon>Bacillati</taxon>
        <taxon>Bacillota</taxon>
        <taxon>Bacilli</taxon>
        <taxon>Bacillales</taxon>
        <taxon>Paenibacillaceae</taxon>
        <taxon>Paenibacillus</taxon>
    </lineage>
</organism>
<comment type="caution">
    <text evidence="1">The sequence shown here is derived from an EMBL/GenBank/DDBJ whole genome shotgun (WGS) entry which is preliminary data.</text>
</comment>
<proteinExistence type="predicted"/>
<evidence type="ECO:0000313" key="2">
    <source>
        <dbReference type="Proteomes" id="UP001267290"/>
    </source>
</evidence>
<dbReference type="Proteomes" id="UP001267290">
    <property type="component" value="Unassembled WGS sequence"/>
</dbReference>
<reference evidence="1 2" key="1">
    <citation type="submission" date="2023-07" db="EMBL/GenBank/DDBJ databases">
        <title>Sorghum-associated microbial communities from plants grown in Nebraska, USA.</title>
        <authorList>
            <person name="Schachtman D."/>
        </authorList>
    </citation>
    <scope>NUCLEOTIDE SEQUENCE [LARGE SCALE GENOMIC DNA]</scope>
    <source>
        <strain evidence="1 2">CC258</strain>
    </source>
</reference>
<accession>A0ABU1P6M6</accession>
<protein>
    <submittedName>
        <fullName evidence="1">Uncharacterized protein</fullName>
    </submittedName>
</protein>
<dbReference type="RefSeq" id="WP_310502752.1">
    <property type="nucleotide sequence ID" value="NZ_JAVDSB010000030.1"/>
</dbReference>
<dbReference type="EMBL" id="JAVDSB010000030">
    <property type="protein sequence ID" value="MDR6555415.1"/>
    <property type="molecule type" value="Genomic_DNA"/>
</dbReference>
<evidence type="ECO:0000313" key="1">
    <source>
        <dbReference type="EMBL" id="MDR6555415.1"/>
    </source>
</evidence>
<keyword evidence="2" id="KW-1185">Reference proteome</keyword>
<name>A0ABU1P6M6_9BACL</name>